<dbReference type="AlphaFoldDB" id="A0A0L7K3I6"/>
<feature type="non-terminal residue" evidence="3">
    <location>
        <position position="1"/>
    </location>
</feature>
<dbReference type="STRING" id="104452.A0A0L7K3I6"/>
<dbReference type="GO" id="GO:0030267">
    <property type="term" value="F:glyoxylate reductase (NADPH) activity"/>
    <property type="evidence" value="ECO:0007669"/>
    <property type="project" value="TreeGrafter"/>
</dbReference>
<dbReference type="InterPro" id="IPR036291">
    <property type="entry name" value="NAD(P)-bd_dom_sf"/>
</dbReference>
<evidence type="ECO:0000259" key="2">
    <source>
        <dbReference type="Pfam" id="PF02826"/>
    </source>
</evidence>
<dbReference type="Gene3D" id="3.40.50.720">
    <property type="entry name" value="NAD(P)-binding Rossmann-like Domain"/>
    <property type="match status" value="1"/>
</dbReference>
<protein>
    <recommendedName>
        <fullName evidence="2">D-isomer specific 2-hydroxyacid dehydrogenase NAD-binding domain-containing protein</fullName>
    </recommendedName>
</protein>
<evidence type="ECO:0000313" key="3">
    <source>
        <dbReference type="EMBL" id="KOB52356.1"/>
    </source>
</evidence>
<accession>A0A0L7K3I6</accession>
<keyword evidence="1" id="KW-0560">Oxidoreductase</keyword>
<feature type="domain" description="D-isomer specific 2-hydroxyacid dehydrogenase NAD-binding" evidence="2">
    <location>
        <begin position="72"/>
        <end position="117"/>
    </location>
</feature>
<comment type="caution">
    <text evidence="3">The sequence shown here is derived from an EMBL/GenBank/DDBJ whole genome shotgun (WGS) entry which is preliminary data.</text>
</comment>
<organism evidence="3 4">
    <name type="scientific">Operophtera brumata</name>
    <name type="common">Winter moth</name>
    <name type="synonym">Phalaena brumata</name>
    <dbReference type="NCBI Taxonomy" id="104452"/>
    <lineage>
        <taxon>Eukaryota</taxon>
        <taxon>Metazoa</taxon>
        <taxon>Ecdysozoa</taxon>
        <taxon>Arthropoda</taxon>
        <taxon>Hexapoda</taxon>
        <taxon>Insecta</taxon>
        <taxon>Pterygota</taxon>
        <taxon>Neoptera</taxon>
        <taxon>Endopterygota</taxon>
        <taxon>Lepidoptera</taxon>
        <taxon>Glossata</taxon>
        <taxon>Ditrysia</taxon>
        <taxon>Geometroidea</taxon>
        <taxon>Geometridae</taxon>
        <taxon>Larentiinae</taxon>
        <taxon>Operophtera</taxon>
    </lineage>
</organism>
<dbReference type="GO" id="GO:0051287">
    <property type="term" value="F:NAD binding"/>
    <property type="evidence" value="ECO:0007669"/>
    <property type="project" value="InterPro"/>
</dbReference>
<evidence type="ECO:0000256" key="1">
    <source>
        <dbReference type="ARBA" id="ARBA00023002"/>
    </source>
</evidence>
<feature type="non-terminal residue" evidence="3">
    <location>
        <position position="122"/>
    </location>
</feature>
<evidence type="ECO:0000313" key="4">
    <source>
        <dbReference type="Proteomes" id="UP000037510"/>
    </source>
</evidence>
<dbReference type="InterPro" id="IPR006140">
    <property type="entry name" value="D-isomer_DH_NAD-bd"/>
</dbReference>
<gene>
    <name evidence="3" type="ORF">OBRU01_26044</name>
</gene>
<proteinExistence type="predicted"/>
<dbReference type="InterPro" id="IPR050223">
    <property type="entry name" value="D-isomer_2-hydroxyacid_DH"/>
</dbReference>
<name>A0A0L7K3I6_OPEBR</name>
<dbReference type="PANTHER" id="PTHR10996">
    <property type="entry name" value="2-HYDROXYACID DEHYDROGENASE-RELATED"/>
    <property type="match status" value="1"/>
</dbReference>
<dbReference type="SUPFAM" id="SSF52283">
    <property type="entry name" value="Formate/glycerate dehydrogenase catalytic domain-like"/>
    <property type="match status" value="1"/>
</dbReference>
<dbReference type="Proteomes" id="UP000037510">
    <property type="component" value="Unassembled WGS sequence"/>
</dbReference>
<dbReference type="EMBL" id="JTDY01011969">
    <property type="protein sequence ID" value="KOB52356.1"/>
    <property type="molecule type" value="Genomic_DNA"/>
</dbReference>
<dbReference type="GO" id="GO:0005829">
    <property type="term" value="C:cytosol"/>
    <property type="evidence" value="ECO:0007669"/>
    <property type="project" value="TreeGrafter"/>
</dbReference>
<dbReference type="Pfam" id="PF02826">
    <property type="entry name" value="2-Hacid_dh_C"/>
    <property type="match status" value="1"/>
</dbReference>
<dbReference type="PANTHER" id="PTHR10996:SF119">
    <property type="entry name" value="FI03731P-RELATED"/>
    <property type="match status" value="1"/>
</dbReference>
<sequence length="122" mass="13023">MDHYPNAEAEIKKSLGGYDALIWNTKFRLTGELLDLAALDAVKMRGLPLGNTPKALDNSVADITVGLMISAARRFKEGDIAGSTVGIVGFGGIGQAVARRLRGFDVGRFLYSGRSDKPEGII</sequence>
<keyword evidence="4" id="KW-1185">Reference proteome</keyword>
<dbReference type="SUPFAM" id="SSF51735">
    <property type="entry name" value="NAD(P)-binding Rossmann-fold domains"/>
    <property type="match status" value="1"/>
</dbReference>
<dbReference type="GO" id="GO:0008465">
    <property type="term" value="F:hydroxypyruvate reductase (NADH) activity"/>
    <property type="evidence" value="ECO:0007669"/>
    <property type="project" value="TreeGrafter"/>
</dbReference>
<reference evidence="3 4" key="1">
    <citation type="journal article" date="2015" name="Genome Biol. Evol.">
        <title>The genome of winter moth (Operophtera brumata) provides a genomic perspective on sexual dimorphism and phenology.</title>
        <authorList>
            <person name="Derks M.F."/>
            <person name="Smit S."/>
            <person name="Salis L."/>
            <person name="Schijlen E."/>
            <person name="Bossers A."/>
            <person name="Mateman C."/>
            <person name="Pijl A.S."/>
            <person name="de Ridder D."/>
            <person name="Groenen M.A."/>
            <person name="Visser M.E."/>
            <person name="Megens H.J."/>
        </authorList>
    </citation>
    <scope>NUCLEOTIDE SEQUENCE [LARGE SCALE GENOMIC DNA]</scope>
    <source>
        <strain evidence="3">WM2013NL</strain>
        <tissue evidence="3">Head and thorax</tissue>
    </source>
</reference>